<comment type="caution">
    <text evidence="2">The sequence shown here is derived from an EMBL/GenBank/DDBJ whole genome shotgun (WGS) entry which is preliminary data.</text>
</comment>
<feature type="compositionally biased region" description="Pro residues" evidence="1">
    <location>
        <begin position="10"/>
        <end position="35"/>
    </location>
</feature>
<feature type="region of interest" description="Disordered" evidence="1">
    <location>
        <begin position="1"/>
        <end position="44"/>
    </location>
</feature>
<dbReference type="AlphaFoldDB" id="A0AAE2CFA4"/>
<reference evidence="2" key="1">
    <citation type="submission" date="2020-06" db="EMBL/GenBank/DDBJ databases">
        <authorList>
            <person name="Li T."/>
            <person name="Hu X."/>
            <person name="Zhang T."/>
            <person name="Song X."/>
            <person name="Zhang H."/>
            <person name="Dai N."/>
            <person name="Sheng W."/>
            <person name="Hou X."/>
            <person name="Wei L."/>
        </authorList>
    </citation>
    <scope>NUCLEOTIDE SEQUENCE</scope>
    <source>
        <strain evidence="2">3651</strain>
        <tissue evidence="2">Leaf</tissue>
    </source>
</reference>
<proteinExistence type="predicted"/>
<protein>
    <submittedName>
        <fullName evidence="2">Uncharacterized protein</fullName>
    </submittedName>
</protein>
<evidence type="ECO:0000313" key="3">
    <source>
        <dbReference type="Proteomes" id="UP001293254"/>
    </source>
</evidence>
<dbReference type="EMBL" id="JACGWO010000009">
    <property type="protein sequence ID" value="KAK4420049.1"/>
    <property type="molecule type" value="Genomic_DNA"/>
</dbReference>
<gene>
    <name evidence="2" type="ORF">Salat_2417800</name>
</gene>
<dbReference type="Proteomes" id="UP001293254">
    <property type="component" value="Unassembled WGS sequence"/>
</dbReference>
<evidence type="ECO:0000256" key="1">
    <source>
        <dbReference type="SAM" id="MobiDB-lite"/>
    </source>
</evidence>
<keyword evidence="3" id="KW-1185">Reference proteome</keyword>
<feature type="compositionally biased region" description="Basic and acidic residues" evidence="1">
    <location>
        <begin position="104"/>
        <end position="126"/>
    </location>
</feature>
<reference evidence="2" key="2">
    <citation type="journal article" date="2024" name="Plant">
        <title>Genomic evolution and insights into agronomic trait innovations of Sesamum species.</title>
        <authorList>
            <person name="Miao H."/>
            <person name="Wang L."/>
            <person name="Qu L."/>
            <person name="Liu H."/>
            <person name="Sun Y."/>
            <person name="Le M."/>
            <person name="Wang Q."/>
            <person name="Wei S."/>
            <person name="Zheng Y."/>
            <person name="Lin W."/>
            <person name="Duan Y."/>
            <person name="Cao H."/>
            <person name="Xiong S."/>
            <person name="Wang X."/>
            <person name="Wei L."/>
            <person name="Li C."/>
            <person name="Ma Q."/>
            <person name="Ju M."/>
            <person name="Zhao R."/>
            <person name="Li G."/>
            <person name="Mu C."/>
            <person name="Tian Q."/>
            <person name="Mei H."/>
            <person name="Zhang T."/>
            <person name="Gao T."/>
            <person name="Zhang H."/>
        </authorList>
    </citation>
    <scope>NUCLEOTIDE SEQUENCE</scope>
    <source>
        <strain evidence="2">3651</strain>
    </source>
</reference>
<feature type="compositionally biased region" description="Polar residues" evidence="1">
    <location>
        <begin position="78"/>
        <end position="89"/>
    </location>
</feature>
<sequence>MPKTLAATPKPLPRNPVVPKPLPREPPPPQNPVAPKPLRRNCPSDQEKRLFLNFLCENSVSGDIVLQFPNMNVSASTSFSMADSTSPVMQSEEETLEHTTNATNEERTIGQEENVEATKDDDTLGS</sequence>
<organism evidence="2 3">
    <name type="scientific">Sesamum alatum</name>
    <dbReference type="NCBI Taxonomy" id="300844"/>
    <lineage>
        <taxon>Eukaryota</taxon>
        <taxon>Viridiplantae</taxon>
        <taxon>Streptophyta</taxon>
        <taxon>Embryophyta</taxon>
        <taxon>Tracheophyta</taxon>
        <taxon>Spermatophyta</taxon>
        <taxon>Magnoliopsida</taxon>
        <taxon>eudicotyledons</taxon>
        <taxon>Gunneridae</taxon>
        <taxon>Pentapetalae</taxon>
        <taxon>asterids</taxon>
        <taxon>lamiids</taxon>
        <taxon>Lamiales</taxon>
        <taxon>Pedaliaceae</taxon>
        <taxon>Sesamum</taxon>
    </lineage>
</organism>
<feature type="region of interest" description="Disordered" evidence="1">
    <location>
        <begin position="78"/>
        <end position="126"/>
    </location>
</feature>
<accession>A0AAE2CFA4</accession>
<evidence type="ECO:0000313" key="2">
    <source>
        <dbReference type="EMBL" id="KAK4420049.1"/>
    </source>
</evidence>
<name>A0AAE2CFA4_9LAMI</name>